<evidence type="ECO:0000313" key="2">
    <source>
        <dbReference type="EMBL" id="CAL5138519.1"/>
    </source>
</evidence>
<accession>A0AAV2TNK0</accession>
<name>A0AAV2TNK0_CALDB</name>
<dbReference type="EMBL" id="CAXLJL010000490">
    <property type="protein sequence ID" value="CAL5138519.1"/>
    <property type="molecule type" value="Genomic_DNA"/>
</dbReference>
<feature type="signal peptide" evidence="1">
    <location>
        <begin position="1"/>
        <end position="22"/>
    </location>
</feature>
<dbReference type="PROSITE" id="PS51257">
    <property type="entry name" value="PROKAR_LIPOPROTEIN"/>
    <property type="match status" value="1"/>
</dbReference>
<proteinExistence type="predicted"/>
<evidence type="ECO:0000313" key="3">
    <source>
        <dbReference type="Proteomes" id="UP001497525"/>
    </source>
</evidence>
<protein>
    <submittedName>
        <fullName evidence="2">Uncharacterized protein</fullName>
    </submittedName>
</protein>
<evidence type="ECO:0000256" key="1">
    <source>
        <dbReference type="SAM" id="SignalP"/>
    </source>
</evidence>
<gene>
    <name evidence="2" type="ORF">CDAUBV1_LOCUS13350</name>
</gene>
<sequence length="130" mass="14850">MNYFRDALFVFFYVAFVSSCRAVDATDYIIPEACRTNQEIVLDGSTMNGSTLTYYNTQKITVKFYFIPSKIVGITILAAKSCNSAFYEEDGARSDYKSSRVIALLSSDILRIACRQQVSLVIFKRFRRED</sequence>
<dbReference type="AlphaFoldDB" id="A0AAV2TNK0"/>
<keyword evidence="1" id="KW-0732">Signal</keyword>
<comment type="caution">
    <text evidence="2">The sequence shown here is derived from an EMBL/GenBank/DDBJ whole genome shotgun (WGS) entry which is preliminary data.</text>
</comment>
<organism evidence="2 3">
    <name type="scientific">Calicophoron daubneyi</name>
    <name type="common">Rumen fluke</name>
    <name type="synonym">Paramphistomum daubneyi</name>
    <dbReference type="NCBI Taxonomy" id="300641"/>
    <lineage>
        <taxon>Eukaryota</taxon>
        <taxon>Metazoa</taxon>
        <taxon>Spiralia</taxon>
        <taxon>Lophotrochozoa</taxon>
        <taxon>Platyhelminthes</taxon>
        <taxon>Trematoda</taxon>
        <taxon>Digenea</taxon>
        <taxon>Plagiorchiida</taxon>
        <taxon>Pronocephalata</taxon>
        <taxon>Paramphistomoidea</taxon>
        <taxon>Paramphistomidae</taxon>
        <taxon>Calicophoron</taxon>
    </lineage>
</organism>
<reference evidence="2" key="1">
    <citation type="submission" date="2024-06" db="EMBL/GenBank/DDBJ databases">
        <authorList>
            <person name="Liu X."/>
            <person name="Lenzi L."/>
            <person name="Haldenby T S."/>
            <person name="Uol C."/>
        </authorList>
    </citation>
    <scope>NUCLEOTIDE SEQUENCE</scope>
</reference>
<feature type="chain" id="PRO_5043629326" evidence="1">
    <location>
        <begin position="23"/>
        <end position="130"/>
    </location>
</feature>
<dbReference type="Proteomes" id="UP001497525">
    <property type="component" value="Unassembled WGS sequence"/>
</dbReference>